<dbReference type="RefSeq" id="WP_183557654.1">
    <property type="nucleotide sequence ID" value="NZ_JACHBX010000006.1"/>
</dbReference>
<accession>A0A7W9X4N5</accession>
<organism evidence="1 2">
    <name type="scientific">Massilia aurea</name>
    <dbReference type="NCBI Taxonomy" id="373040"/>
    <lineage>
        <taxon>Bacteria</taxon>
        <taxon>Pseudomonadati</taxon>
        <taxon>Pseudomonadota</taxon>
        <taxon>Betaproteobacteria</taxon>
        <taxon>Burkholderiales</taxon>
        <taxon>Oxalobacteraceae</taxon>
        <taxon>Telluria group</taxon>
        <taxon>Massilia</taxon>
    </lineage>
</organism>
<keyword evidence="2" id="KW-1185">Reference proteome</keyword>
<comment type="caution">
    <text evidence="1">The sequence shown here is derived from an EMBL/GenBank/DDBJ whole genome shotgun (WGS) entry which is preliminary data.</text>
</comment>
<dbReference type="InterPro" id="IPR023393">
    <property type="entry name" value="START-like_dom_sf"/>
</dbReference>
<reference evidence="1 2" key="1">
    <citation type="submission" date="2020-08" db="EMBL/GenBank/DDBJ databases">
        <title>The Agave Microbiome: Exploring the role of microbial communities in plant adaptations to desert environments.</title>
        <authorList>
            <person name="Partida-Martinez L.P."/>
        </authorList>
    </citation>
    <scope>NUCLEOTIDE SEQUENCE [LARGE SCALE GENOMIC DNA]</scope>
    <source>
        <strain evidence="1 2">AT3.2</strain>
    </source>
</reference>
<dbReference type="SUPFAM" id="SSF55961">
    <property type="entry name" value="Bet v1-like"/>
    <property type="match status" value="1"/>
</dbReference>
<evidence type="ECO:0000313" key="1">
    <source>
        <dbReference type="EMBL" id="MBB6136278.1"/>
    </source>
</evidence>
<dbReference type="Gene3D" id="3.30.530.20">
    <property type="match status" value="1"/>
</dbReference>
<proteinExistence type="predicted"/>
<evidence type="ECO:0008006" key="3">
    <source>
        <dbReference type="Google" id="ProtNLM"/>
    </source>
</evidence>
<dbReference type="Proteomes" id="UP000540787">
    <property type="component" value="Unassembled WGS sequence"/>
</dbReference>
<evidence type="ECO:0000313" key="2">
    <source>
        <dbReference type="Proteomes" id="UP000540787"/>
    </source>
</evidence>
<sequence>MAKVTLTMTTHVPVSTGEAWAWSTSLEGVRTEMRPLLKVVFPKAMTHIGPDTALNTVLGRCQFLLFGLFPIDMSKLRFTEMEPGHRFVEESDLLSMRSWRHERVITPSADGRGAQVTDHLAFTPRLATPVVRYLVKLFFAHRHKKLAQALGVREATVAGRGAAGRAR</sequence>
<gene>
    <name evidence="1" type="ORF">HD842_004456</name>
</gene>
<protein>
    <recommendedName>
        <fullName evidence="3">Polyketide cyclase</fullName>
    </recommendedName>
</protein>
<name>A0A7W9X4N5_9BURK</name>
<dbReference type="EMBL" id="JACHBX010000006">
    <property type="protein sequence ID" value="MBB6136278.1"/>
    <property type="molecule type" value="Genomic_DNA"/>
</dbReference>
<dbReference type="AlphaFoldDB" id="A0A7W9X4N5"/>